<dbReference type="SUPFAM" id="SSF53623">
    <property type="entry name" value="MurD-like peptide ligases, catalytic domain"/>
    <property type="match status" value="1"/>
</dbReference>
<organism evidence="25 26">
    <name type="scientific">Candidatus Avibacteroides avistercoris</name>
    <dbReference type="NCBI Taxonomy" id="2840690"/>
    <lineage>
        <taxon>Bacteria</taxon>
        <taxon>Pseudomonadati</taxon>
        <taxon>Bacteroidota</taxon>
        <taxon>Bacteroidia</taxon>
        <taxon>Bacteroidales</taxon>
        <taxon>Bacteroidaceae</taxon>
        <taxon>Bacteroidaceae incertae sedis</taxon>
        <taxon>Candidatus Avibacteroides</taxon>
    </lineage>
</organism>
<gene>
    <name evidence="25" type="ORF">IAA93_07060</name>
</gene>
<keyword evidence="10" id="KW-0479">Metal-binding</keyword>
<accession>A0A9D2UJA0</accession>
<evidence type="ECO:0000256" key="10">
    <source>
        <dbReference type="ARBA" id="ARBA00022723"/>
    </source>
</evidence>
<evidence type="ECO:0000313" key="26">
    <source>
        <dbReference type="Proteomes" id="UP000787625"/>
    </source>
</evidence>
<keyword evidence="9 22" id="KW-0436">Ligase</keyword>
<comment type="catalytic activity">
    <reaction evidence="20">
        <text>(6R)-5,10-methylenetetrahydrofolyl-(gamma-L-Glu)(n) + L-glutamate + ATP = (6R)-5,10-methylenetetrahydrofolyl-(gamma-L-Glu)(n+1) + ADP + phosphate + H(+)</text>
        <dbReference type="Rhea" id="RHEA:51912"/>
        <dbReference type="Rhea" id="RHEA-COMP:13257"/>
        <dbReference type="Rhea" id="RHEA-COMP:13258"/>
        <dbReference type="ChEBI" id="CHEBI:15378"/>
        <dbReference type="ChEBI" id="CHEBI:29985"/>
        <dbReference type="ChEBI" id="CHEBI:30616"/>
        <dbReference type="ChEBI" id="CHEBI:43474"/>
        <dbReference type="ChEBI" id="CHEBI:136572"/>
        <dbReference type="ChEBI" id="CHEBI:456216"/>
        <dbReference type="EC" id="6.3.2.17"/>
    </reaction>
</comment>
<sequence>MDYREAIHYLIDEVPMFQNVGKSAYKEGLENTYTLDRHFCHPHCNYKTIHVAGTNGKGSCSHTLAAILQSAGYRVGLYTSPHLVDFRERIKVDGRMIDECYVADFISRDIDLFRSLNPSFFELTTALAFKYFSDMQVDVAVIEVGMGGRLDCTNIITPDISIITNISLDHVQYLGNTLEKIAAEKAGIIKHGIPAVIGETVAETRPVFERRAAEMNAPIVFAEDNPMLIAADRSADGYDYECRVFGRLHGELGGDYQIKNTNTILTSVIRLRQDGYDIPDEAVCRGFAHVVEATGFSGRWQVLSHSPLVVCDAGHNVGGIGWVSRQLASVPHGRLYIVIGMVSDKDISGVLDLLPRDAAYIFTKASVHRALDEHELMRIAAFAGLHGETAPDVPAAYRAAMSKAGPHDMVFVGGSCFIVADLLSYLNNGSRK</sequence>
<evidence type="ECO:0000256" key="13">
    <source>
        <dbReference type="ARBA" id="ARBA00022842"/>
    </source>
</evidence>
<comment type="cofactor">
    <cofactor evidence="1">
        <name>Mg(2+)</name>
        <dbReference type="ChEBI" id="CHEBI:18420"/>
    </cofactor>
</comment>
<dbReference type="Pfam" id="PF08245">
    <property type="entry name" value="Mur_ligase_M"/>
    <property type="match status" value="1"/>
</dbReference>
<keyword evidence="13" id="KW-0460">Magnesium</keyword>
<comment type="catalytic activity">
    <reaction evidence="21">
        <text>7,8-dihydropteroate + L-glutamate + ATP = 7,8-dihydrofolate + ADP + phosphate + H(+)</text>
        <dbReference type="Rhea" id="RHEA:23584"/>
        <dbReference type="ChEBI" id="CHEBI:15378"/>
        <dbReference type="ChEBI" id="CHEBI:17839"/>
        <dbReference type="ChEBI" id="CHEBI:29985"/>
        <dbReference type="ChEBI" id="CHEBI:30616"/>
        <dbReference type="ChEBI" id="CHEBI:43474"/>
        <dbReference type="ChEBI" id="CHEBI:57451"/>
        <dbReference type="ChEBI" id="CHEBI:456216"/>
        <dbReference type="EC" id="6.3.2.12"/>
    </reaction>
</comment>
<evidence type="ECO:0000256" key="3">
    <source>
        <dbReference type="ARBA" id="ARBA00004799"/>
    </source>
</evidence>
<evidence type="ECO:0000259" key="23">
    <source>
        <dbReference type="Pfam" id="PF02875"/>
    </source>
</evidence>
<dbReference type="InterPro" id="IPR004101">
    <property type="entry name" value="Mur_ligase_C"/>
</dbReference>
<dbReference type="InterPro" id="IPR001645">
    <property type="entry name" value="Folylpolyglutamate_synth"/>
</dbReference>
<dbReference type="Pfam" id="PF02875">
    <property type="entry name" value="Mur_ligase_C"/>
    <property type="match status" value="1"/>
</dbReference>
<evidence type="ECO:0000256" key="19">
    <source>
        <dbReference type="ARBA" id="ARBA00047808"/>
    </source>
</evidence>
<dbReference type="InterPro" id="IPR018109">
    <property type="entry name" value="Folylpolyglutamate_synth_CS"/>
</dbReference>
<dbReference type="EC" id="6.3.2.12" evidence="6"/>
<evidence type="ECO:0000256" key="4">
    <source>
        <dbReference type="ARBA" id="ARBA00005150"/>
    </source>
</evidence>
<evidence type="ECO:0000313" key="25">
    <source>
        <dbReference type="EMBL" id="HJD53464.1"/>
    </source>
</evidence>
<dbReference type="Proteomes" id="UP000787625">
    <property type="component" value="Unassembled WGS sequence"/>
</dbReference>
<comment type="catalytic activity">
    <reaction evidence="18">
        <text>(6S)-5,6,7,8-tetrahydrofolyl-(gamma-L-Glu)(n) + L-glutamate + ATP = (6S)-5,6,7,8-tetrahydrofolyl-(gamma-L-Glu)(n+1) + ADP + phosphate + H(+)</text>
        <dbReference type="Rhea" id="RHEA:10580"/>
        <dbReference type="Rhea" id="RHEA-COMP:14738"/>
        <dbReference type="Rhea" id="RHEA-COMP:14740"/>
        <dbReference type="ChEBI" id="CHEBI:15378"/>
        <dbReference type="ChEBI" id="CHEBI:29985"/>
        <dbReference type="ChEBI" id="CHEBI:30616"/>
        <dbReference type="ChEBI" id="CHEBI:43474"/>
        <dbReference type="ChEBI" id="CHEBI:141005"/>
        <dbReference type="ChEBI" id="CHEBI:456216"/>
        <dbReference type="EC" id="6.3.2.17"/>
    </reaction>
</comment>
<dbReference type="EC" id="6.3.2.17" evidence="7"/>
<keyword evidence="14" id="KW-0289">Folate biosynthesis</keyword>
<dbReference type="GO" id="GO:0005737">
    <property type="term" value="C:cytoplasm"/>
    <property type="evidence" value="ECO:0007669"/>
    <property type="project" value="TreeGrafter"/>
</dbReference>
<evidence type="ECO:0000256" key="14">
    <source>
        <dbReference type="ARBA" id="ARBA00022909"/>
    </source>
</evidence>
<dbReference type="PANTHER" id="PTHR11136:SF0">
    <property type="entry name" value="DIHYDROFOLATE SYNTHETASE-RELATED"/>
    <property type="match status" value="1"/>
</dbReference>
<evidence type="ECO:0000256" key="6">
    <source>
        <dbReference type="ARBA" id="ARBA00013023"/>
    </source>
</evidence>
<dbReference type="InterPro" id="IPR036615">
    <property type="entry name" value="Mur_ligase_C_dom_sf"/>
</dbReference>
<dbReference type="GO" id="GO:0046656">
    <property type="term" value="P:folic acid biosynthetic process"/>
    <property type="evidence" value="ECO:0007669"/>
    <property type="project" value="UniProtKB-KW"/>
</dbReference>
<evidence type="ECO:0000256" key="11">
    <source>
        <dbReference type="ARBA" id="ARBA00022741"/>
    </source>
</evidence>
<evidence type="ECO:0000256" key="9">
    <source>
        <dbReference type="ARBA" id="ARBA00022598"/>
    </source>
</evidence>
<keyword evidence="11 22" id="KW-0547">Nucleotide-binding</keyword>
<proteinExistence type="inferred from homology"/>
<dbReference type="PIRSF" id="PIRSF001563">
    <property type="entry name" value="Folylpolyglu_synth"/>
    <property type="match status" value="1"/>
</dbReference>
<evidence type="ECO:0000256" key="22">
    <source>
        <dbReference type="PIRNR" id="PIRNR001563"/>
    </source>
</evidence>
<evidence type="ECO:0000256" key="20">
    <source>
        <dbReference type="ARBA" id="ARBA00049035"/>
    </source>
</evidence>
<dbReference type="Gene3D" id="3.40.1190.10">
    <property type="entry name" value="Mur-like, catalytic domain"/>
    <property type="match status" value="1"/>
</dbReference>
<evidence type="ECO:0000256" key="12">
    <source>
        <dbReference type="ARBA" id="ARBA00022840"/>
    </source>
</evidence>
<reference evidence="25" key="1">
    <citation type="journal article" date="2021" name="PeerJ">
        <title>Extensive microbial diversity within the chicken gut microbiome revealed by metagenomics and culture.</title>
        <authorList>
            <person name="Gilroy R."/>
            <person name="Ravi A."/>
            <person name="Getino M."/>
            <person name="Pursley I."/>
            <person name="Horton D.L."/>
            <person name="Alikhan N.F."/>
            <person name="Baker D."/>
            <person name="Gharbi K."/>
            <person name="Hall N."/>
            <person name="Watson M."/>
            <person name="Adriaenssens E.M."/>
            <person name="Foster-Nyarko E."/>
            <person name="Jarju S."/>
            <person name="Secka A."/>
            <person name="Antonio M."/>
            <person name="Oren A."/>
            <person name="Chaudhuri R.R."/>
            <person name="La Ragione R."/>
            <person name="Hildebrand F."/>
            <person name="Pallen M.J."/>
        </authorList>
    </citation>
    <scope>NUCLEOTIDE SEQUENCE</scope>
    <source>
        <strain evidence="25">MalCec1-1739</strain>
    </source>
</reference>
<comment type="caution">
    <text evidence="25">The sequence shown here is derived from an EMBL/GenBank/DDBJ whole genome shotgun (WGS) entry which is preliminary data.</text>
</comment>
<comment type="pathway">
    <text evidence="3">Cofactor biosynthesis; tetrahydrofolate biosynthesis; 7,8-dihydrofolate from 2-amino-4-hydroxy-6-hydroxymethyl-7,8-dihydropteridine diphosphate and 4-aminobenzoate: step 2/2.</text>
</comment>
<name>A0A9D2UJA0_9BACT</name>
<feature type="domain" description="Mur ligase C-terminal" evidence="23">
    <location>
        <begin position="298"/>
        <end position="416"/>
    </location>
</feature>
<dbReference type="PROSITE" id="PS01012">
    <property type="entry name" value="FOLYLPOLYGLU_SYNT_2"/>
    <property type="match status" value="1"/>
</dbReference>
<evidence type="ECO:0000256" key="17">
    <source>
        <dbReference type="ARBA" id="ARBA00032510"/>
    </source>
</evidence>
<evidence type="ECO:0000256" key="8">
    <source>
        <dbReference type="ARBA" id="ARBA00019357"/>
    </source>
</evidence>
<keyword evidence="12 22" id="KW-0067">ATP-binding</keyword>
<dbReference type="InterPro" id="IPR036565">
    <property type="entry name" value="Mur-like_cat_sf"/>
</dbReference>
<dbReference type="FunFam" id="3.40.1190.10:FF:000011">
    <property type="entry name" value="Folylpolyglutamate synthase/dihydrofolate synthase"/>
    <property type="match status" value="1"/>
</dbReference>
<evidence type="ECO:0000256" key="21">
    <source>
        <dbReference type="ARBA" id="ARBA00049161"/>
    </source>
</evidence>
<evidence type="ECO:0000256" key="18">
    <source>
        <dbReference type="ARBA" id="ARBA00047493"/>
    </source>
</evidence>
<dbReference type="GO" id="GO:0046872">
    <property type="term" value="F:metal ion binding"/>
    <property type="evidence" value="ECO:0007669"/>
    <property type="project" value="UniProtKB-KW"/>
</dbReference>
<dbReference type="NCBIfam" id="TIGR01499">
    <property type="entry name" value="folC"/>
    <property type="match status" value="1"/>
</dbReference>
<protein>
    <recommendedName>
        <fullName evidence="8">Dihydrofolate synthase/folylpolyglutamate synthase</fullName>
        <ecNumber evidence="6">6.3.2.12</ecNumber>
        <ecNumber evidence="7">6.3.2.17</ecNumber>
    </recommendedName>
    <alternativeName>
        <fullName evidence="17">Folylpoly-gamma-glutamate synthetase-dihydrofolate synthetase</fullName>
    </alternativeName>
    <alternativeName>
        <fullName evidence="15">Folylpolyglutamate synthetase</fullName>
    </alternativeName>
    <alternativeName>
        <fullName evidence="16">Tetrahydrofolylpolyglutamate synthase</fullName>
    </alternativeName>
</protein>
<dbReference type="EMBL" id="DWUP01000165">
    <property type="protein sequence ID" value="HJD53464.1"/>
    <property type="molecule type" value="Genomic_DNA"/>
</dbReference>
<reference evidence="25" key="2">
    <citation type="submission" date="2021-04" db="EMBL/GenBank/DDBJ databases">
        <authorList>
            <person name="Gilroy R."/>
        </authorList>
    </citation>
    <scope>NUCLEOTIDE SEQUENCE</scope>
    <source>
        <strain evidence="25">MalCec1-1739</strain>
    </source>
</reference>
<comment type="catalytic activity">
    <reaction evidence="19">
        <text>10-formyltetrahydrofolyl-(gamma-L-Glu)(n) + L-glutamate + ATP = 10-formyltetrahydrofolyl-(gamma-L-Glu)(n+1) + ADP + phosphate + H(+)</text>
        <dbReference type="Rhea" id="RHEA:51904"/>
        <dbReference type="Rhea" id="RHEA-COMP:13088"/>
        <dbReference type="Rhea" id="RHEA-COMP:14300"/>
        <dbReference type="ChEBI" id="CHEBI:15378"/>
        <dbReference type="ChEBI" id="CHEBI:29985"/>
        <dbReference type="ChEBI" id="CHEBI:30616"/>
        <dbReference type="ChEBI" id="CHEBI:43474"/>
        <dbReference type="ChEBI" id="CHEBI:134413"/>
        <dbReference type="ChEBI" id="CHEBI:456216"/>
        <dbReference type="EC" id="6.3.2.17"/>
    </reaction>
</comment>
<dbReference type="GO" id="GO:0005524">
    <property type="term" value="F:ATP binding"/>
    <property type="evidence" value="ECO:0007669"/>
    <property type="project" value="UniProtKB-KW"/>
</dbReference>
<dbReference type="InterPro" id="IPR013221">
    <property type="entry name" value="Mur_ligase_cen"/>
</dbReference>
<comment type="function">
    <text evidence="2">Functions in two distinct reactions of the de novo folate biosynthetic pathway. Catalyzes the addition of a glutamate residue to dihydropteroate (7,8-dihydropteroate or H2Pte) to form dihydrofolate (7,8-dihydrofolate monoglutamate or H2Pte-Glu). Also catalyzes successive additions of L-glutamate to tetrahydrofolate or 10-formyltetrahydrofolate or 5,10-methylenetetrahydrofolate, leading to folylpolyglutamate derivatives.</text>
</comment>
<dbReference type="GO" id="GO:0008841">
    <property type="term" value="F:dihydrofolate synthase activity"/>
    <property type="evidence" value="ECO:0007669"/>
    <property type="project" value="UniProtKB-EC"/>
</dbReference>
<evidence type="ECO:0000256" key="16">
    <source>
        <dbReference type="ARBA" id="ARBA00030592"/>
    </source>
</evidence>
<comment type="pathway">
    <text evidence="4">Cofactor biosynthesis; tetrahydrofolylpolyglutamate biosynthesis.</text>
</comment>
<dbReference type="PANTHER" id="PTHR11136">
    <property type="entry name" value="FOLYLPOLYGLUTAMATE SYNTHASE-RELATED"/>
    <property type="match status" value="1"/>
</dbReference>
<evidence type="ECO:0000256" key="2">
    <source>
        <dbReference type="ARBA" id="ARBA00002714"/>
    </source>
</evidence>
<evidence type="ECO:0000256" key="1">
    <source>
        <dbReference type="ARBA" id="ARBA00001946"/>
    </source>
</evidence>
<dbReference type="Gene3D" id="3.90.190.20">
    <property type="entry name" value="Mur ligase, C-terminal domain"/>
    <property type="match status" value="1"/>
</dbReference>
<evidence type="ECO:0000256" key="7">
    <source>
        <dbReference type="ARBA" id="ARBA00013025"/>
    </source>
</evidence>
<evidence type="ECO:0000256" key="5">
    <source>
        <dbReference type="ARBA" id="ARBA00008276"/>
    </source>
</evidence>
<evidence type="ECO:0000259" key="24">
    <source>
        <dbReference type="Pfam" id="PF08245"/>
    </source>
</evidence>
<feature type="domain" description="Mur ligase central" evidence="24">
    <location>
        <begin position="51"/>
        <end position="191"/>
    </location>
</feature>
<dbReference type="AlphaFoldDB" id="A0A9D2UJA0"/>
<evidence type="ECO:0000256" key="15">
    <source>
        <dbReference type="ARBA" id="ARBA00030048"/>
    </source>
</evidence>
<comment type="similarity">
    <text evidence="5 22">Belongs to the folylpolyglutamate synthase family.</text>
</comment>
<dbReference type="SUPFAM" id="SSF53244">
    <property type="entry name" value="MurD-like peptide ligases, peptide-binding domain"/>
    <property type="match status" value="1"/>
</dbReference>
<dbReference type="GO" id="GO:0004326">
    <property type="term" value="F:tetrahydrofolylpolyglutamate synthase activity"/>
    <property type="evidence" value="ECO:0007669"/>
    <property type="project" value="UniProtKB-EC"/>
</dbReference>